<sequence>MSRHNFESAVAEQVGVNAAVIYQNFKFWCEKNAANEKHHYDEKVWTYNSMKAFETLFPYVSKSQIRTALDKLETS</sequence>
<dbReference type="Proteomes" id="UP001429564">
    <property type="component" value="Unassembled WGS sequence"/>
</dbReference>
<reference evidence="1 2" key="1">
    <citation type="submission" date="2018-05" db="EMBL/GenBank/DDBJ databases">
        <authorList>
            <person name="Zhang Y.-J."/>
        </authorList>
    </citation>
    <scope>NUCLEOTIDE SEQUENCE [LARGE SCALE GENOMIC DNA]</scope>
    <source>
        <strain evidence="1 2">CY04</strain>
    </source>
</reference>
<name>A0ABX0WEQ7_9RHOB</name>
<organism evidence="1 2">
    <name type="scientific">Parasedimentitalea denitrificans</name>
    <dbReference type="NCBI Taxonomy" id="2211118"/>
    <lineage>
        <taxon>Bacteria</taxon>
        <taxon>Pseudomonadati</taxon>
        <taxon>Pseudomonadota</taxon>
        <taxon>Alphaproteobacteria</taxon>
        <taxon>Rhodobacterales</taxon>
        <taxon>Paracoccaceae</taxon>
        <taxon>Parasedimentitalea</taxon>
    </lineage>
</organism>
<gene>
    <name evidence="1" type="ORF">DL239_20380</name>
</gene>
<comment type="caution">
    <text evidence="1">The sequence shown here is derived from an EMBL/GenBank/DDBJ whole genome shotgun (WGS) entry which is preliminary data.</text>
</comment>
<evidence type="ECO:0000313" key="2">
    <source>
        <dbReference type="Proteomes" id="UP001429564"/>
    </source>
</evidence>
<proteinExistence type="predicted"/>
<accession>A0ABX0WEQ7</accession>
<evidence type="ECO:0000313" key="1">
    <source>
        <dbReference type="EMBL" id="NIZ63328.1"/>
    </source>
</evidence>
<keyword evidence="2" id="KW-1185">Reference proteome</keyword>
<dbReference type="EMBL" id="QHLQ01000035">
    <property type="protein sequence ID" value="NIZ63328.1"/>
    <property type="molecule type" value="Genomic_DNA"/>
</dbReference>
<protein>
    <submittedName>
        <fullName evidence="1">Uncharacterized protein</fullName>
    </submittedName>
</protein>